<reference evidence="2 3" key="1">
    <citation type="submission" date="2019-08" db="EMBL/GenBank/DDBJ databases">
        <title>Deep-cultivation of Planctomycetes and their phenomic and genomic characterization uncovers novel biology.</title>
        <authorList>
            <person name="Wiegand S."/>
            <person name="Jogler M."/>
            <person name="Boedeker C."/>
            <person name="Pinto D."/>
            <person name="Vollmers J."/>
            <person name="Rivas-Marin E."/>
            <person name="Kohn T."/>
            <person name="Peeters S.H."/>
            <person name="Heuer A."/>
            <person name="Rast P."/>
            <person name="Oberbeckmann S."/>
            <person name="Bunk B."/>
            <person name="Jeske O."/>
            <person name="Meyerdierks A."/>
            <person name="Storesund J.E."/>
            <person name="Kallscheuer N."/>
            <person name="Luecker S."/>
            <person name="Lage O.M."/>
            <person name="Pohl T."/>
            <person name="Merkel B.J."/>
            <person name="Hornburger P."/>
            <person name="Mueller R.-W."/>
            <person name="Bruemmer F."/>
            <person name="Labrenz M."/>
            <person name="Spormann A.M."/>
            <person name="Op Den Camp H."/>
            <person name="Overmann J."/>
            <person name="Amann R."/>
            <person name="Jetten M.S.M."/>
            <person name="Mascher T."/>
            <person name="Medema M.H."/>
            <person name="Devos D.P."/>
            <person name="Kaster A.-K."/>
            <person name="Ovreas L."/>
            <person name="Rohde M."/>
            <person name="Galperin M.Y."/>
            <person name="Jogler C."/>
        </authorList>
    </citation>
    <scope>NUCLEOTIDE SEQUENCE [LARGE SCALE GENOMIC DNA]</scope>
    <source>
        <strain evidence="2 3">LF1</strain>
    </source>
</reference>
<dbReference type="InterPro" id="IPR006342">
    <property type="entry name" value="FkbM_mtfrase"/>
</dbReference>
<sequence length="243" mass="27497">MKFRGFHLHHNNAAAAESMIRQIDEFPSFFTPPELTPSRERPLIIDCGSNIGVTVLEWKFRWPMSEIICFEPDPVAFKMLDKNIEANDIPGIRCINKAVLDHNEDAEFFGDLSPGGDARGNSVDPAWAKRDGSTSTIVQSTRLTPYIADRDVAFLKLDIEGAEQRVITDIQPHLDRIAAIYIEVHETDDSVMRNSAAEIESIVTEAGFKVEHEQRDGERSLPRHLDQWQARVGATQTQLLCWR</sequence>
<accession>A0A5B1CPR4</accession>
<dbReference type="Pfam" id="PF05050">
    <property type="entry name" value="Methyltransf_21"/>
    <property type="match status" value="1"/>
</dbReference>
<dbReference type="Proteomes" id="UP000322699">
    <property type="component" value="Unassembled WGS sequence"/>
</dbReference>
<dbReference type="PANTHER" id="PTHR34203:SF15">
    <property type="entry name" value="SLL1173 PROTEIN"/>
    <property type="match status" value="1"/>
</dbReference>
<protein>
    <submittedName>
        <fullName evidence="2">31-O-demethyl-FK506 methyltransferase FkbM</fullName>
        <ecNumber evidence="2">2.1.1.-</ecNumber>
    </submittedName>
</protein>
<dbReference type="GO" id="GO:0032259">
    <property type="term" value="P:methylation"/>
    <property type="evidence" value="ECO:0007669"/>
    <property type="project" value="UniProtKB-KW"/>
</dbReference>
<dbReference type="Gene3D" id="3.40.50.150">
    <property type="entry name" value="Vaccinia Virus protein VP39"/>
    <property type="match status" value="1"/>
</dbReference>
<dbReference type="RefSeq" id="WP_160148228.1">
    <property type="nucleotide sequence ID" value="NZ_VRLW01000001.1"/>
</dbReference>
<keyword evidence="3" id="KW-1185">Reference proteome</keyword>
<dbReference type="InterPro" id="IPR029063">
    <property type="entry name" value="SAM-dependent_MTases_sf"/>
</dbReference>
<dbReference type="InterPro" id="IPR052514">
    <property type="entry name" value="SAM-dependent_MTase"/>
</dbReference>
<keyword evidence="2" id="KW-0489">Methyltransferase</keyword>
<dbReference type="NCBIfam" id="TIGR01444">
    <property type="entry name" value="fkbM_fam"/>
    <property type="match status" value="1"/>
</dbReference>
<dbReference type="EC" id="2.1.1.-" evidence="2"/>
<dbReference type="GO" id="GO:0008168">
    <property type="term" value="F:methyltransferase activity"/>
    <property type="evidence" value="ECO:0007669"/>
    <property type="project" value="UniProtKB-KW"/>
</dbReference>
<keyword evidence="2" id="KW-0808">Transferase</keyword>
<proteinExistence type="predicted"/>
<dbReference type="AlphaFoldDB" id="A0A5B1CPR4"/>
<evidence type="ECO:0000259" key="1">
    <source>
        <dbReference type="Pfam" id="PF05050"/>
    </source>
</evidence>
<dbReference type="EMBL" id="VRLW01000001">
    <property type="protein sequence ID" value="KAA1262362.1"/>
    <property type="molecule type" value="Genomic_DNA"/>
</dbReference>
<evidence type="ECO:0000313" key="2">
    <source>
        <dbReference type="EMBL" id="KAA1262362.1"/>
    </source>
</evidence>
<feature type="domain" description="Methyltransferase FkbM" evidence="1">
    <location>
        <begin position="46"/>
        <end position="210"/>
    </location>
</feature>
<gene>
    <name evidence="2" type="primary">fkbM</name>
    <name evidence="2" type="ORF">LF1_49260</name>
</gene>
<evidence type="ECO:0000313" key="3">
    <source>
        <dbReference type="Proteomes" id="UP000322699"/>
    </source>
</evidence>
<name>A0A5B1CPR4_9BACT</name>
<dbReference type="SUPFAM" id="SSF53335">
    <property type="entry name" value="S-adenosyl-L-methionine-dependent methyltransferases"/>
    <property type="match status" value="1"/>
</dbReference>
<comment type="caution">
    <text evidence="2">The sequence shown here is derived from an EMBL/GenBank/DDBJ whole genome shotgun (WGS) entry which is preliminary data.</text>
</comment>
<organism evidence="2 3">
    <name type="scientific">Rubripirellula obstinata</name>
    <dbReference type="NCBI Taxonomy" id="406547"/>
    <lineage>
        <taxon>Bacteria</taxon>
        <taxon>Pseudomonadati</taxon>
        <taxon>Planctomycetota</taxon>
        <taxon>Planctomycetia</taxon>
        <taxon>Pirellulales</taxon>
        <taxon>Pirellulaceae</taxon>
        <taxon>Rubripirellula</taxon>
    </lineage>
</organism>
<dbReference type="PANTHER" id="PTHR34203">
    <property type="entry name" value="METHYLTRANSFERASE, FKBM FAMILY PROTEIN"/>
    <property type="match status" value="1"/>
</dbReference>